<dbReference type="HOGENOM" id="CLU_564003_0_0_1"/>
<accession>D8QKZ5</accession>
<reference evidence="2 3" key="1">
    <citation type="journal article" date="2010" name="Nat. Biotechnol.">
        <title>Genome sequence of the model mushroom Schizophyllum commune.</title>
        <authorList>
            <person name="Ohm R.A."/>
            <person name="de Jong J.F."/>
            <person name="Lugones L.G."/>
            <person name="Aerts A."/>
            <person name="Kothe E."/>
            <person name="Stajich J.E."/>
            <person name="de Vries R.P."/>
            <person name="Record E."/>
            <person name="Levasseur A."/>
            <person name="Baker S.E."/>
            <person name="Bartholomew K.A."/>
            <person name="Coutinho P.M."/>
            <person name="Erdmann S."/>
            <person name="Fowler T.J."/>
            <person name="Gathman A.C."/>
            <person name="Lombard V."/>
            <person name="Henrissat B."/>
            <person name="Knabe N."/>
            <person name="Kuees U."/>
            <person name="Lilly W.W."/>
            <person name="Lindquist E."/>
            <person name="Lucas S."/>
            <person name="Magnuson J.K."/>
            <person name="Piumi F."/>
            <person name="Raudaskoski M."/>
            <person name="Salamov A."/>
            <person name="Schmutz J."/>
            <person name="Schwarze F.W.M.R."/>
            <person name="vanKuyk P.A."/>
            <person name="Horton J.S."/>
            <person name="Grigoriev I.V."/>
            <person name="Woesten H.A.B."/>
        </authorList>
    </citation>
    <scope>NUCLEOTIDE SEQUENCE [LARGE SCALE GENOMIC DNA]</scope>
    <source>
        <strain evidence="3">H4-8 / FGSC 9210</strain>
    </source>
</reference>
<evidence type="ECO:0000256" key="1">
    <source>
        <dbReference type="SAM" id="MobiDB-lite"/>
    </source>
</evidence>
<evidence type="ECO:0000313" key="3">
    <source>
        <dbReference type="Proteomes" id="UP000007431"/>
    </source>
</evidence>
<feature type="region of interest" description="Disordered" evidence="1">
    <location>
        <begin position="216"/>
        <end position="255"/>
    </location>
</feature>
<proteinExistence type="predicted"/>
<evidence type="ECO:0000313" key="2">
    <source>
        <dbReference type="EMBL" id="EFI91519.1"/>
    </source>
</evidence>
<gene>
    <name evidence="2" type="ORF">SCHCODRAFT_238621</name>
</gene>
<protein>
    <submittedName>
        <fullName evidence="2">Uncharacterized protein</fullName>
    </submittedName>
</protein>
<organism evidence="3">
    <name type="scientific">Schizophyllum commune (strain H4-8 / FGSC 9210)</name>
    <name type="common">Split gill fungus</name>
    <dbReference type="NCBI Taxonomy" id="578458"/>
    <lineage>
        <taxon>Eukaryota</taxon>
        <taxon>Fungi</taxon>
        <taxon>Dikarya</taxon>
        <taxon>Basidiomycota</taxon>
        <taxon>Agaricomycotina</taxon>
        <taxon>Agaricomycetes</taxon>
        <taxon>Agaricomycetidae</taxon>
        <taxon>Agaricales</taxon>
        <taxon>Schizophyllaceae</taxon>
        <taxon>Schizophyllum</taxon>
    </lineage>
</organism>
<dbReference type="Proteomes" id="UP000007431">
    <property type="component" value="Unassembled WGS sequence"/>
</dbReference>
<dbReference type="InParanoid" id="D8QKZ5"/>
<dbReference type="AlphaFoldDB" id="D8QKZ5"/>
<keyword evidence="3" id="KW-1185">Reference proteome</keyword>
<dbReference type="EMBL" id="GL377317">
    <property type="protein sequence ID" value="EFI91519.1"/>
    <property type="molecule type" value="Genomic_DNA"/>
</dbReference>
<feature type="compositionally biased region" description="Polar residues" evidence="1">
    <location>
        <begin position="26"/>
        <end position="37"/>
    </location>
</feature>
<sequence>MPGERDGSSSTHDAGGPSLAPVTEEAASQANPGTQYPSPAVPRVDNAAPPSILPSNPGPSSAAPMPVQGQTAAATSIGGHSSSAPTRPPRNPERAQSVAARDAGEPLVAPNTGEGSAQANPEPQPPSPTPTRIEYPTSPPLVTASPSPSPEASESASAAPQPAIFDVLRLLSYIADTLFTISGQLDANNNILVERINVTSGHSYRILGDIVQATQRRGGRSATLSSSYEAPSGASGALPPEPPEVVSGIPAGRAETPQPELIADSEQSPYVPTELDTPHDDVPASLSIDIVEEDNELLPVDLGGGGDAHAAEAATAPAQALDPMNGPLDESEVREYATGIHEDAATLANAAGVLSQPDQVVGADVGQADGSQEPAAPFEALPSASDVASLSDDDSERSVMEPTAAPDEGPIDTLVSCRSTNEFCPGTLQLIVDVGTNGVVRTGDKLFFLGDFDEAINRLPSICTARDTQWSKLHLRIAAGSSIA</sequence>
<name>D8QKZ5_SCHCM</name>
<feature type="region of interest" description="Disordered" evidence="1">
    <location>
        <begin position="364"/>
        <end position="411"/>
    </location>
</feature>
<feature type="compositionally biased region" description="Low complexity" evidence="1">
    <location>
        <begin position="144"/>
        <end position="159"/>
    </location>
</feature>
<dbReference type="VEuPathDB" id="FungiDB:SCHCODRAFT_02603557"/>
<feature type="region of interest" description="Disordered" evidence="1">
    <location>
        <begin position="1"/>
        <end position="159"/>
    </location>
</feature>
<feature type="compositionally biased region" description="Polar residues" evidence="1">
    <location>
        <begin position="68"/>
        <end position="85"/>
    </location>
</feature>